<dbReference type="InterPro" id="IPR018467">
    <property type="entry name" value="CCT_CS"/>
</dbReference>
<feature type="compositionally biased region" description="Pro residues" evidence="1">
    <location>
        <begin position="609"/>
        <end position="628"/>
    </location>
</feature>
<accession>A0A8T0HZ28</accession>
<feature type="compositionally biased region" description="Polar residues" evidence="1">
    <location>
        <begin position="38"/>
        <end position="47"/>
    </location>
</feature>
<evidence type="ECO:0000256" key="1">
    <source>
        <dbReference type="SAM" id="MobiDB-lite"/>
    </source>
</evidence>
<dbReference type="Pfam" id="PF06200">
    <property type="entry name" value="tify"/>
    <property type="match status" value="1"/>
</dbReference>
<feature type="compositionally biased region" description="Polar residues" evidence="1">
    <location>
        <begin position="396"/>
        <end position="409"/>
    </location>
</feature>
<feature type="compositionally biased region" description="Pro residues" evidence="1">
    <location>
        <begin position="573"/>
        <end position="594"/>
    </location>
</feature>
<feature type="region of interest" description="Disordered" evidence="1">
    <location>
        <begin position="313"/>
        <end position="483"/>
    </location>
</feature>
<feature type="compositionally biased region" description="Low complexity" evidence="1">
    <location>
        <begin position="661"/>
        <end position="676"/>
    </location>
</feature>
<keyword evidence="4" id="KW-1185">Reference proteome</keyword>
<feature type="compositionally biased region" description="Polar residues" evidence="1">
    <location>
        <begin position="191"/>
        <end position="205"/>
    </location>
</feature>
<feature type="compositionally biased region" description="Basic and acidic residues" evidence="1">
    <location>
        <begin position="645"/>
        <end position="657"/>
    </location>
</feature>
<dbReference type="InterPro" id="IPR010399">
    <property type="entry name" value="Tify_dom"/>
</dbReference>
<feature type="region of interest" description="Disordered" evidence="1">
    <location>
        <begin position="539"/>
        <end position="688"/>
    </location>
</feature>
<dbReference type="PRINTS" id="PR01217">
    <property type="entry name" value="PRICHEXTENSN"/>
</dbReference>
<dbReference type="EMBL" id="CM026425">
    <property type="protein sequence ID" value="KAG0576136.1"/>
    <property type="molecule type" value="Genomic_DNA"/>
</dbReference>
<dbReference type="AlphaFoldDB" id="A0A8T0HZ28"/>
<feature type="region of interest" description="Disordered" evidence="1">
    <location>
        <begin position="1"/>
        <end position="69"/>
    </location>
</feature>
<evidence type="ECO:0000313" key="3">
    <source>
        <dbReference type="EMBL" id="KAG0576136.1"/>
    </source>
</evidence>
<feature type="compositionally biased region" description="Polar residues" evidence="1">
    <location>
        <begin position="539"/>
        <end position="552"/>
    </location>
</feature>
<gene>
    <name evidence="3" type="ORF">KC19_5G058300</name>
</gene>
<evidence type="ECO:0000313" key="4">
    <source>
        <dbReference type="Proteomes" id="UP000822688"/>
    </source>
</evidence>
<reference evidence="3" key="1">
    <citation type="submission" date="2020-06" db="EMBL/GenBank/DDBJ databases">
        <title>WGS assembly of Ceratodon purpureus strain R40.</title>
        <authorList>
            <person name="Carey S.B."/>
            <person name="Jenkins J."/>
            <person name="Shu S."/>
            <person name="Lovell J.T."/>
            <person name="Sreedasyam A."/>
            <person name="Maumus F."/>
            <person name="Tiley G.P."/>
            <person name="Fernandez-Pozo N."/>
            <person name="Barry K."/>
            <person name="Chen C."/>
            <person name="Wang M."/>
            <person name="Lipzen A."/>
            <person name="Daum C."/>
            <person name="Saski C.A."/>
            <person name="Payton A.C."/>
            <person name="Mcbreen J.C."/>
            <person name="Conrad R.E."/>
            <person name="Kollar L.M."/>
            <person name="Olsson S."/>
            <person name="Huttunen S."/>
            <person name="Landis J.B."/>
            <person name="Wickett N.J."/>
            <person name="Johnson M.G."/>
            <person name="Rensing S.A."/>
            <person name="Grimwood J."/>
            <person name="Schmutz J."/>
            <person name="Mcdaniel S.F."/>
        </authorList>
    </citation>
    <scope>NUCLEOTIDE SEQUENCE</scope>
    <source>
        <strain evidence="3">R40</strain>
    </source>
</reference>
<dbReference type="SMART" id="SM00979">
    <property type="entry name" value="TIFY"/>
    <property type="match status" value="1"/>
</dbReference>
<name>A0A8T0HZ28_CERPU</name>
<comment type="caution">
    <text evidence="3">The sequence shown here is derived from an EMBL/GenBank/DDBJ whole genome shotgun (WGS) entry which is preliminary data.</text>
</comment>
<dbReference type="Proteomes" id="UP000822688">
    <property type="component" value="Chromosome 5"/>
</dbReference>
<feature type="compositionally biased region" description="Polar residues" evidence="1">
    <location>
        <begin position="373"/>
        <end position="386"/>
    </location>
</feature>
<evidence type="ECO:0000259" key="2">
    <source>
        <dbReference type="PROSITE" id="PS51320"/>
    </source>
</evidence>
<proteinExistence type="predicted"/>
<feature type="compositionally biased region" description="Polar residues" evidence="1">
    <location>
        <begin position="59"/>
        <end position="68"/>
    </location>
</feature>
<protein>
    <recommendedName>
        <fullName evidence="2">Tify domain-containing protein</fullName>
    </recommendedName>
</protein>
<feature type="domain" description="Tify" evidence="2">
    <location>
        <begin position="263"/>
        <end position="298"/>
    </location>
</feature>
<sequence length="711" mass="76247">MTGRGPAEFNFIDLSNEIDDDDPAPTSSPPRSAPVNIEVNTVNNASCSHPPLDPPEQGGSEQPHSDNAVQVGKRPMNESELNQNHLLGNHLTLASSYYQTVAELARLKQVRKDEVISHQKHLMMLQEASQEQAVIQMQAPNKKLLQTQAALHQQVKSVMVQQQAMIEQLTLVQRQYHAMIQMAIQATSEQAARTNMSSQRTSQGVHNAHTSHHRSTTGPGATQPNPPAYHQRSFRSPPPVPVSTWTSHQLQCPAVQASNSALRADGTAQMTVFYASMVNVFDNVSLEKAEAVRAVLTGQGNNRLPVKCMHCARPQKRGSTSQVPQARSVPTSSPPSIYTSAPSTSRQHISVQAARPPPPPQAPVSTCDARPSHSMQAPGSVISSVRQPPPPPPQARGSTTSGVRPSHSYQALGPPFACVIRQPPPHPPQAPGSTTSGVRPPHSMQAPGPGFASVILQPSPRPPQASAPTTSEATPSHSMQGLGQGVSGVLQLTVPAKELPQARKASLSRFLERRKDRARSYNNLVYVEIEEGLEIATSTGQATSVRSPSTVPDATPHLPPSYSGALTTVPQQPSAPKPPSPPTRPPTIPPPRQLPPSFSGALIIVPQQPSAPNPPSPPTRPPIMPPPRQLHLPRAEESPVNTSKRKLESEAEEDNLRKRAAAAGAGPSGSGSSRDVIVIDDDDNVPSTTMTLTTTEYVAREYDAVLKEFKR</sequence>
<feature type="compositionally biased region" description="Polar residues" evidence="1">
    <location>
        <begin position="317"/>
        <end position="350"/>
    </location>
</feature>
<dbReference type="PROSITE" id="PS51320">
    <property type="entry name" value="TIFY"/>
    <property type="match status" value="1"/>
</dbReference>
<organism evidence="3 4">
    <name type="scientific">Ceratodon purpureus</name>
    <name type="common">Fire moss</name>
    <name type="synonym">Dicranum purpureum</name>
    <dbReference type="NCBI Taxonomy" id="3225"/>
    <lineage>
        <taxon>Eukaryota</taxon>
        <taxon>Viridiplantae</taxon>
        <taxon>Streptophyta</taxon>
        <taxon>Embryophyta</taxon>
        <taxon>Bryophyta</taxon>
        <taxon>Bryophytina</taxon>
        <taxon>Bryopsida</taxon>
        <taxon>Dicranidae</taxon>
        <taxon>Pseudoditrichales</taxon>
        <taxon>Ditrichaceae</taxon>
        <taxon>Ceratodon</taxon>
    </lineage>
</organism>
<feature type="region of interest" description="Disordered" evidence="1">
    <location>
        <begin position="191"/>
        <end position="245"/>
    </location>
</feature>
<dbReference type="Pfam" id="PF09425">
    <property type="entry name" value="Jas_motif"/>
    <property type="match status" value="1"/>
</dbReference>